<dbReference type="OrthoDB" id="9807240at2"/>
<comment type="cofactor">
    <cofactor evidence="2">
        <name>Mg(2+)</name>
        <dbReference type="ChEBI" id="CHEBI:18420"/>
    </cofactor>
</comment>
<keyword evidence="7 15" id="KW-0547">Nucleotide-binding</keyword>
<dbReference type="FunFam" id="3.90.600.10:FF:000001">
    <property type="entry name" value="Trifunctional purine biosynthetic protein adenosine-3"/>
    <property type="match status" value="1"/>
</dbReference>
<evidence type="ECO:0000256" key="2">
    <source>
        <dbReference type="ARBA" id="ARBA00001946"/>
    </source>
</evidence>
<keyword evidence="5 14" id="KW-0436">Ligase</keyword>
<dbReference type="InterPro" id="IPR011761">
    <property type="entry name" value="ATP-grasp"/>
</dbReference>
<name>A0A235B6M4_9BACL</name>
<dbReference type="InterPro" id="IPR016185">
    <property type="entry name" value="PreATP-grasp_dom_sf"/>
</dbReference>
<dbReference type="InterPro" id="IPR020561">
    <property type="entry name" value="PRibGlycinamid_synth_ATP-grasp"/>
</dbReference>
<keyword evidence="6" id="KW-0479">Metal-binding</keyword>
<evidence type="ECO:0000256" key="1">
    <source>
        <dbReference type="ARBA" id="ARBA00001936"/>
    </source>
</evidence>
<dbReference type="FunFam" id="3.30.1490.20:FF:000006">
    <property type="entry name" value="phosphoribosylamine--glycine ligase, chloroplastic-like"/>
    <property type="match status" value="1"/>
</dbReference>
<dbReference type="GO" id="GO:0004637">
    <property type="term" value="F:phosphoribosylamine-glycine ligase activity"/>
    <property type="evidence" value="ECO:0007669"/>
    <property type="project" value="UniProtKB-UniRule"/>
</dbReference>
<dbReference type="Gene3D" id="3.30.470.20">
    <property type="entry name" value="ATP-grasp fold, B domain"/>
    <property type="match status" value="1"/>
</dbReference>
<evidence type="ECO:0000256" key="9">
    <source>
        <dbReference type="ARBA" id="ARBA00022840"/>
    </source>
</evidence>
<dbReference type="HAMAP" id="MF_00138">
    <property type="entry name" value="GARS"/>
    <property type="match status" value="1"/>
</dbReference>
<dbReference type="InterPro" id="IPR011054">
    <property type="entry name" value="Rudment_hybrid_motif"/>
</dbReference>
<dbReference type="Pfam" id="PF02844">
    <property type="entry name" value="GARS_N"/>
    <property type="match status" value="1"/>
</dbReference>
<dbReference type="NCBIfam" id="TIGR00877">
    <property type="entry name" value="purD"/>
    <property type="match status" value="1"/>
</dbReference>
<protein>
    <recommendedName>
        <fullName evidence="4 14">Phosphoribosylamine--glycine ligase</fullName>
        <ecNumber evidence="4 14">6.3.4.13</ecNumber>
    </recommendedName>
    <alternativeName>
        <fullName evidence="14">GARS</fullName>
    </alternativeName>
    <alternativeName>
        <fullName evidence="12 14">Glycinamide ribonucleotide synthetase</fullName>
    </alternativeName>
    <alternativeName>
        <fullName evidence="13 14">Phosphoribosylglycinamide synthetase</fullName>
    </alternativeName>
</protein>
<dbReference type="InterPro" id="IPR000115">
    <property type="entry name" value="PRibGlycinamide_synth"/>
</dbReference>
<dbReference type="UniPathway" id="UPA00074">
    <property type="reaction ID" value="UER00125"/>
</dbReference>
<comment type="pathway">
    <text evidence="3 14">Purine metabolism; IMP biosynthesis via de novo pathway; N(1)-(5-phospho-D-ribosyl)glycinamide from 5-phospho-alpha-D-ribose 1-diphosphate: step 2/2.</text>
</comment>
<dbReference type="SUPFAM" id="SSF51246">
    <property type="entry name" value="Rudiment single hybrid motif"/>
    <property type="match status" value="1"/>
</dbReference>
<evidence type="ECO:0000256" key="4">
    <source>
        <dbReference type="ARBA" id="ARBA00013255"/>
    </source>
</evidence>
<sequence>MRILVIGGGGREHALIWKLAQSPQVKSIYCAPGNGGIAEKATCVPISATDVNRLVRFAEEKAIDLTVVGPEAALLAGVVDTLEERGLKVFGPNQAAARVEGSKRYAKELMKKYGVPTGDYRVFSEGREALDYIRRRGAPIVIKADGLAAGKGVVVAETLEQAEQAVKRMLQDKAFGDAGKEIVVEERLTGQEISLMAFVDGETVVPMVPAQDHKPVFNGDKGPNTGGMGAYSPVPQIPTKIVDQAVQEILHPMARGMAEEGLHYRGVLYAGLMVTEEGPKVIEFNARFGDPETQVILPRMKSDLVEIIWAVSRGRLSETSIQWSDQSSTCVVMAAKGYPGSYKKGETITVPEPTRDRIIFHAGTARQGDALVSAGGRVLNVTSLGDDLRAAREKAYQTVDQIGFDGAHYRTDIACKGLNV</sequence>
<keyword evidence="8 14" id="KW-0658">Purine biosynthesis</keyword>
<evidence type="ECO:0000256" key="7">
    <source>
        <dbReference type="ARBA" id="ARBA00022741"/>
    </source>
</evidence>
<dbReference type="InterPro" id="IPR020562">
    <property type="entry name" value="PRibGlycinamide_synth_N"/>
</dbReference>
<comment type="cofactor">
    <cofactor evidence="1">
        <name>Mn(2+)</name>
        <dbReference type="ChEBI" id="CHEBI:29035"/>
    </cofactor>
</comment>
<evidence type="ECO:0000256" key="3">
    <source>
        <dbReference type="ARBA" id="ARBA00005174"/>
    </source>
</evidence>
<dbReference type="PROSITE" id="PS00184">
    <property type="entry name" value="GARS"/>
    <property type="match status" value="1"/>
</dbReference>
<reference evidence="17 18" key="1">
    <citation type="submission" date="2017-07" db="EMBL/GenBank/DDBJ databases">
        <title>The genome sequence of Paludifilum halophilum highlights mechanisms for microbial adaptation to high salt environemnts.</title>
        <authorList>
            <person name="Belbahri L."/>
        </authorList>
    </citation>
    <scope>NUCLEOTIDE SEQUENCE [LARGE SCALE GENOMIC DNA]</scope>
    <source>
        <strain evidence="17 18">DSM 102817</strain>
    </source>
</reference>
<organism evidence="17 18">
    <name type="scientific">Paludifilum halophilum</name>
    <dbReference type="NCBI Taxonomy" id="1642702"/>
    <lineage>
        <taxon>Bacteria</taxon>
        <taxon>Bacillati</taxon>
        <taxon>Bacillota</taxon>
        <taxon>Bacilli</taxon>
        <taxon>Bacillales</taxon>
        <taxon>Thermoactinomycetaceae</taxon>
        <taxon>Paludifilum</taxon>
    </lineage>
</organism>
<dbReference type="Gene3D" id="3.30.1490.20">
    <property type="entry name" value="ATP-grasp fold, A domain"/>
    <property type="match status" value="1"/>
</dbReference>
<dbReference type="PANTHER" id="PTHR43472">
    <property type="entry name" value="PHOSPHORIBOSYLAMINE--GLYCINE LIGASE"/>
    <property type="match status" value="1"/>
</dbReference>
<comment type="catalytic activity">
    <reaction evidence="14">
        <text>5-phospho-beta-D-ribosylamine + glycine + ATP = N(1)-(5-phospho-beta-D-ribosyl)glycinamide + ADP + phosphate + H(+)</text>
        <dbReference type="Rhea" id="RHEA:17453"/>
        <dbReference type="ChEBI" id="CHEBI:15378"/>
        <dbReference type="ChEBI" id="CHEBI:30616"/>
        <dbReference type="ChEBI" id="CHEBI:43474"/>
        <dbReference type="ChEBI" id="CHEBI:57305"/>
        <dbReference type="ChEBI" id="CHEBI:58681"/>
        <dbReference type="ChEBI" id="CHEBI:143788"/>
        <dbReference type="ChEBI" id="CHEBI:456216"/>
        <dbReference type="EC" id="6.3.4.13"/>
    </reaction>
</comment>
<dbReference type="EC" id="6.3.4.13" evidence="4 14"/>
<gene>
    <name evidence="14" type="primary">purD</name>
    <name evidence="17" type="ORF">CHM34_11630</name>
</gene>
<keyword evidence="18" id="KW-1185">Reference proteome</keyword>
<dbReference type="GO" id="GO:0006189">
    <property type="term" value="P:'de novo' IMP biosynthetic process"/>
    <property type="evidence" value="ECO:0007669"/>
    <property type="project" value="UniProtKB-UniRule"/>
</dbReference>
<dbReference type="GO" id="GO:0046872">
    <property type="term" value="F:metal ion binding"/>
    <property type="evidence" value="ECO:0007669"/>
    <property type="project" value="UniProtKB-KW"/>
</dbReference>
<evidence type="ECO:0000256" key="12">
    <source>
        <dbReference type="ARBA" id="ARBA00042242"/>
    </source>
</evidence>
<dbReference type="Pfam" id="PF02843">
    <property type="entry name" value="GARS_C"/>
    <property type="match status" value="1"/>
</dbReference>
<keyword evidence="9 15" id="KW-0067">ATP-binding</keyword>
<evidence type="ECO:0000313" key="18">
    <source>
        <dbReference type="Proteomes" id="UP000215459"/>
    </source>
</evidence>
<evidence type="ECO:0000256" key="6">
    <source>
        <dbReference type="ARBA" id="ARBA00022723"/>
    </source>
</evidence>
<evidence type="ECO:0000256" key="15">
    <source>
        <dbReference type="PROSITE-ProRule" id="PRU00409"/>
    </source>
</evidence>
<evidence type="ECO:0000259" key="16">
    <source>
        <dbReference type="PROSITE" id="PS50975"/>
    </source>
</evidence>
<dbReference type="InterPro" id="IPR020559">
    <property type="entry name" value="PRibGlycinamide_synth_CS"/>
</dbReference>
<comment type="similarity">
    <text evidence="11 14">Belongs to the GARS family.</text>
</comment>
<dbReference type="SUPFAM" id="SSF52440">
    <property type="entry name" value="PreATP-grasp domain"/>
    <property type="match status" value="1"/>
</dbReference>
<comment type="caution">
    <text evidence="17">The sequence shown here is derived from an EMBL/GenBank/DDBJ whole genome shotgun (WGS) entry which is preliminary data.</text>
</comment>
<proteinExistence type="inferred from homology"/>
<dbReference type="GO" id="GO:0005524">
    <property type="term" value="F:ATP binding"/>
    <property type="evidence" value="ECO:0007669"/>
    <property type="project" value="UniProtKB-UniRule"/>
</dbReference>
<dbReference type="EMBL" id="NOWF01000006">
    <property type="protein sequence ID" value="OYD07537.1"/>
    <property type="molecule type" value="Genomic_DNA"/>
</dbReference>
<evidence type="ECO:0000313" key="17">
    <source>
        <dbReference type="EMBL" id="OYD07537.1"/>
    </source>
</evidence>
<feature type="domain" description="ATP-grasp" evidence="16">
    <location>
        <begin position="107"/>
        <end position="313"/>
    </location>
</feature>
<evidence type="ECO:0000256" key="13">
    <source>
        <dbReference type="ARBA" id="ARBA00042864"/>
    </source>
</evidence>
<dbReference type="InterPro" id="IPR013815">
    <property type="entry name" value="ATP_grasp_subdomain_1"/>
</dbReference>
<evidence type="ECO:0000256" key="11">
    <source>
        <dbReference type="ARBA" id="ARBA00038345"/>
    </source>
</evidence>
<dbReference type="SMART" id="SM01209">
    <property type="entry name" value="GARS_A"/>
    <property type="match status" value="1"/>
</dbReference>
<dbReference type="GO" id="GO:0009113">
    <property type="term" value="P:purine nucleobase biosynthetic process"/>
    <property type="evidence" value="ECO:0007669"/>
    <property type="project" value="InterPro"/>
</dbReference>
<dbReference type="PROSITE" id="PS50975">
    <property type="entry name" value="ATP_GRASP"/>
    <property type="match status" value="1"/>
</dbReference>
<dbReference type="Gene3D" id="3.90.600.10">
    <property type="entry name" value="Phosphoribosylglycinamide synthetase, C-terminal domain"/>
    <property type="match status" value="1"/>
</dbReference>
<evidence type="ECO:0000256" key="14">
    <source>
        <dbReference type="HAMAP-Rule" id="MF_00138"/>
    </source>
</evidence>
<dbReference type="InterPro" id="IPR020560">
    <property type="entry name" value="PRibGlycinamide_synth_C-dom"/>
</dbReference>
<dbReference type="InterPro" id="IPR037123">
    <property type="entry name" value="PRibGlycinamide_synth_C_sf"/>
</dbReference>
<dbReference type="FunFam" id="3.40.50.20:FF:000006">
    <property type="entry name" value="Phosphoribosylamine--glycine ligase, chloroplastic"/>
    <property type="match status" value="1"/>
</dbReference>
<dbReference type="Pfam" id="PF01071">
    <property type="entry name" value="GARS_A"/>
    <property type="match status" value="1"/>
</dbReference>
<evidence type="ECO:0000256" key="10">
    <source>
        <dbReference type="ARBA" id="ARBA00023211"/>
    </source>
</evidence>
<accession>A0A235B6M4</accession>
<dbReference type="RefSeq" id="WP_094264772.1">
    <property type="nucleotide sequence ID" value="NZ_NOWF01000006.1"/>
</dbReference>
<keyword evidence="10" id="KW-0464">Manganese</keyword>
<evidence type="ECO:0000256" key="8">
    <source>
        <dbReference type="ARBA" id="ARBA00022755"/>
    </source>
</evidence>
<dbReference type="SMART" id="SM01210">
    <property type="entry name" value="GARS_C"/>
    <property type="match status" value="1"/>
</dbReference>
<dbReference type="SUPFAM" id="SSF56059">
    <property type="entry name" value="Glutathione synthetase ATP-binding domain-like"/>
    <property type="match status" value="1"/>
</dbReference>
<dbReference type="Proteomes" id="UP000215459">
    <property type="component" value="Unassembled WGS sequence"/>
</dbReference>
<evidence type="ECO:0000256" key="5">
    <source>
        <dbReference type="ARBA" id="ARBA00022598"/>
    </source>
</evidence>
<dbReference type="PANTHER" id="PTHR43472:SF1">
    <property type="entry name" value="PHOSPHORIBOSYLAMINE--GLYCINE LIGASE, CHLOROPLASTIC"/>
    <property type="match status" value="1"/>
</dbReference>
<dbReference type="Gene3D" id="3.40.50.20">
    <property type="match status" value="1"/>
</dbReference>
<dbReference type="FunFam" id="3.30.470.20:FF:000018">
    <property type="entry name" value="Trifunctional purine biosynthetic protein adenosine-3"/>
    <property type="match status" value="1"/>
</dbReference>
<dbReference type="AlphaFoldDB" id="A0A235B6M4"/>